<sequence length="74" mass="8560">MKLGMRLLRFSKITLFGIQKIKYTIIKNLAENNSVPSIQISYASTSKINARILFHKNKTIDEQFNQIYPGITAW</sequence>
<reference evidence="1" key="1">
    <citation type="journal article" date="2015" name="Genome Announc.">
        <title>Draft Genome Sequence of Tolypothrix boutellei Strain VB521301.</title>
        <authorList>
            <person name="Chandrababunaidu M.M."/>
            <person name="Singh D."/>
            <person name="Sen D."/>
            <person name="Bhan S."/>
            <person name="Das S."/>
            <person name="Gupta A."/>
            <person name="Adhikary S.P."/>
            <person name="Tripathy S."/>
        </authorList>
    </citation>
    <scope>NUCLEOTIDE SEQUENCE</scope>
    <source>
        <strain evidence="1">VB521301</strain>
    </source>
</reference>
<protein>
    <submittedName>
        <fullName evidence="1">Uncharacterized protein</fullName>
    </submittedName>
</protein>
<evidence type="ECO:0000313" key="1">
    <source>
        <dbReference type="EMBL" id="KIE08762.1"/>
    </source>
</evidence>
<organism evidence="1">
    <name type="scientific">Tolypothrix bouteillei VB521301</name>
    <dbReference type="NCBI Taxonomy" id="1479485"/>
    <lineage>
        <taxon>Bacteria</taxon>
        <taxon>Bacillati</taxon>
        <taxon>Cyanobacteriota</taxon>
        <taxon>Cyanophyceae</taxon>
        <taxon>Nostocales</taxon>
        <taxon>Tolypothrichaceae</taxon>
        <taxon>Tolypothrix</taxon>
    </lineage>
</organism>
<gene>
    <name evidence="1" type="ORF">DA73_0230055</name>
</gene>
<dbReference type="EMBL" id="JHEG02000058">
    <property type="protein sequence ID" value="KIE08762.1"/>
    <property type="molecule type" value="Genomic_DNA"/>
</dbReference>
<proteinExistence type="predicted"/>
<dbReference type="STRING" id="1479485.DA73_0230055"/>
<comment type="caution">
    <text evidence="1">The sequence shown here is derived from an EMBL/GenBank/DDBJ whole genome shotgun (WGS) entry which is preliminary data.</text>
</comment>
<accession>A0A0C1N2F2</accession>
<dbReference type="AlphaFoldDB" id="A0A0C1N2F2"/>
<name>A0A0C1N2F2_9CYAN</name>